<dbReference type="EMBL" id="MU005582">
    <property type="protein sequence ID" value="KAF2684169.1"/>
    <property type="molecule type" value="Genomic_DNA"/>
</dbReference>
<proteinExistence type="predicted"/>
<evidence type="ECO:0000313" key="2">
    <source>
        <dbReference type="Proteomes" id="UP000799291"/>
    </source>
</evidence>
<evidence type="ECO:0000313" key="1">
    <source>
        <dbReference type="EMBL" id="KAF2684169.1"/>
    </source>
</evidence>
<keyword evidence="2" id="KW-1185">Reference proteome</keyword>
<sequence length="292" mass="33081">MNKNKSATEFGNKFWVCPGCNVQQADLARLLAQKPPPQAATRLDNYIHHPRGGWIMSNEWEILLPADIRPPTAPYYGSYVWVNANSYGNTCTNQRFGMGINYEDSLCGLVRGQAFEFKKDGEQIDFLRAVPILLPSAPEVPPTPVYMPSAERTPDQLEDDIFGNEGDDNPEPEEIKDINDVIQRGVEDFNNGYFFQLHSILFNPVPLGHCLREHYTTHLSNHFLRFVSGHISSQTCPSVLKFLKLRLEYVGADPYYINLSSTRMNSKKWLVIVATVAIRDDGEPGEEKVNKF</sequence>
<dbReference type="Proteomes" id="UP000799291">
    <property type="component" value="Unassembled WGS sequence"/>
</dbReference>
<reference evidence="1" key="1">
    <citation type="journal article" date="2020" name="Stud. Mycol.">
        <title>101 Dothideomycetes genomes: a test case for predicting lifestyles and emergence of pathogens.</title>
        <authorList>
            <person name="Haridas S."/>
            <person name="Albert R."/>
            <person name="Binder M."/>
            <person name="Bloem J."/>
            <person name="Labutti K."/>
            <person name="Salamov A."/>
            <person name="Andreopoulos B."/>
            <person name="Baker S."/>
            <person name="Barry K."/>
            <person name="Bills G."/>
            <person name="Bluhm B."/>
            <person name="Cannon C."/>
            <person name="Castanera R."/>
            <person name="Culley D."/>
            <person name="Daum C."/>
            <person name="Ezra D."/>
            <person name="Gonzalez J."/>
            <person name="Henrissat B."/>
            <person name="Kuo A."/>
            <person name="Liang C."/>
            <person name="Lipzen A."/>
            <person name="Lutzoni F."/>
            <person name="Magnuson J."/>
            <person name="Mondo S."/>
            <person name="Nolan M."/>
            <person name="Ohm R."/>
            <person name="Pangilinan J."/>
            <person name="Park H.-J."/>
            <person name="Ramirez L."/>
            <person name="Alfaro M."/>
            <person name="Sun H."/>
            <person name="Tritt A."/>
            <person name="Yoshinaga Y."/>
            <person name="Zwiers L.-H."/>
            <person name="Turgeon B."/>
            <person name="Goodwin S."/>
            <person name="Spatafora J."/>
            <person name="Crous P."/>
            <person name="Grigoriev I."/>
        </authorList>
    </citation>
    <scope>NUCLEOTIDE SEQUENCE</scope>
    <source>
        <strain evidence="1">CBS 122367</strain>
    </source>
</reference>
<organism evidence="1 2">
    <name type="scientific">Lentithecium fluviatile CBS 122367</name>
    <dbReference type="NCBI Taxonomy" id="1168545"/>
    <lineage>
        <taxon>Eukaryota</taxon>
        <taxon>Fungi</taxon>
        <taxon>Dikarya</taxon>
        <taxon>Ascomycota</taxon>
        <taxon>Pezizomycotina</taxon>
        <taxon>Dothideomycetes</taxon>
        <taxon>Pleosporomycetidae</taxon>
        <taxon>Pleosporales</taxon>
        <taxon>Massarineae</taxon>
        <taxon>Lentitheciaceae</taxon>
        <taxon>Lentithecium</taxon>
    </lineage>
</organism>
<accession>A0A6G1J1Z9</accession>
<protein>
    <submittedName>
        <fullName evidence="1">Uncharacterized protein</fullName>
    </submittedName>
</protein>
<dbReference type="AlphaFoldDB" id="A0A6G1J1Z9"/>
<gene>
    <name evidence="1" type="ORF">K458DRAFT_487654</name>
</gene>
<name>A0A6G1J1Z9_9PLEO</name>